<name>W5T2Q5_BORHE</name>
<evidence type="ECO:0000313" key="2">
    <source>
        <dbReference type="EMBL" id="AHH13208.1"/>
    </source>
</evidence>
<feature type="domain" description="AAA" evidence="1">
    <location>
        <begin position="7"/>
        <end position="166"/>
    </location>
</feature>
<dbReference type="InterPro" id="IPR025669">
    <property type="entry name" value="AAA_dom"/>
</dbReference>
<sequence>MDRKEPKIITIASIKGGVGKSTTCLALAFLLSKKNKVLIIDMDTQASVTSYYHDKIQDSNMDLKHNNIYEVLVNELDIKKAIVNIDDNLDLLPSYLSLHMLNENEMEFKELLLKSNLSCFCNDYNYIILDTAPSFDIISKNALLSSNYIIVPIIAEKWAVECLDLLDFFLNKLGLKLPVFLLITRFKKNNTHKEFLSLLKNRGDFLGIISEREDLNRNIASNSKFSLKKDYMKEYENAINKFLVHLKTL</sequence>
<dbReference type="InterPro" id="IPR027417">
    <property type="entry name" value="P-loop_NTPase"/>
</dbReference>
<dbReference type="PANTHER" id="PTHR13696:SF99">
    <property type="entry name" value="COBYRINIC ACID AC-DIAMIDE SYNTHASE"/>
    <property type="match status" value="1"/>
</dbReference>
<accession>W5T2Q5</accession>
<dbReference type="SUPFAM" id="SSF52540">
    <property type="entry name" value="P-loop containing nucleoside triphosphate hydrolases"/>
    <property type="match status" value="1"/>
</dbReference>
<reference evidence="2" key="1">
    <citation type="submission" date="2013-04" db="EMBL/GenBank/DDBJ databases">
        <title>Comparative Genomics of Relapsing Fever Spirochetes.</title>
        <authorList>
            <person name="Schwan T.G."/>
            <person name="Raffel S.J."/>
            <person name="Porcella S.F."/>
            <person name="Martens C.A."/>
            <person name="Bruno D.P."/>
            <person name="Ricklefs S.M."/>
            <person name="Barbian K.B."/>
        </authorList>
    </citation>
    <scope>NUCLEOTIDE SEQUENCE</scope>
    <source>
        <strain evidence="2">YBT</strain>
        <plasmid evidence="2">unnamed</plasmid>
    </source>
</reference>
<keyword evidence="2" id="KW-0614">Plasmid</keyword>
<evidence type="ECO:0000259" key="1">
    <source>
        <dbReference type="Pfam" id="PF13614"/>
    </source>
</evidence>
<dbReference type="CDD" id="cd02042">
    <property type="entry name" value="ParAB_family"/>
    <property type="match status" value="1"/>
</dbReference>
<dbReference type="AlphaFoldDB" id="W5T2Q5"/>
<dbReference type="Gene3D" id="3.40.50.300">
    <property type="entry name" value="P-loop containing nucleotide triphosphate hydrolases"/>
    <property type="match status" value="1"/>
</dbReference>
<dbReference type="RefSeq" id="WP_025407080.1">
    <property type="nucleotide sequence ID" value="NZ_CP005714.1"/>
</dbReference>
<dbReference type="Pfam" id="PF13614">
    <property type="entry name" value="AAA_31"/>
    <property type="match status" value="1"/>
</dbReference>
<dbReference type="PANTHER" id="PTHR13696">
    <property type="entry name" value="P-LOOP CONTAINING NUCLEOSIDE TRIPHOSPHATE HYDROLASE"/>
    <property type="match status" value="1"/>
</dbReference>
<gene>
    <name evidence="2" type="ORF">BHO_0003202</name>
</gene>
<dbReference type="HOGENOM" id="CLU_037612_6_3_12"/>
<geneLocation type="plasmid" evidence="2">
    <name>unnamed</name>
</geneLocation>
<protein>
    <submittedName>
        <fullName evidence="2">ATPase, para family protein</fullName>
    </submittedName>
</protein>
<organism evidence="2">
    <name type="scientific">Borrelia hermsii YBT</name>
    <dbReference type="NCBI Taxonomy" id="1313295"/>
    <lineage>
        <taxon>Bacteria</taxon>
        <taxon>Pseudomonadati</taxon>
        <taxon>Spirochaetota</taxon>
        <taxon>Spirochaetia</taxon>
        <taxon>Spirochaetales</taxon>
        <taxon>Borreliaceae</taxon>
        <taxon>Borrelia</taxon>
    </lineage>
</organism>
<dbReference type="EMBL" id="CP005714">
    <property type="protein sequence ID" value="AHH13208.1"/>
    <property type="molecule type" value="Genomic_DNA"/>
</dbReference>
<proteinExistence type="predicted"/>
<dbReference type="InterPro" id="IPR050678">
    <property type="entry name" value="DNA_Partitioning_ATPase"/>
</dbReference>